<protein>
    <submittedName>
        <fullName evidence="1">Uncharacterized protein</fullName>
    </submittedName>
</protein>
<comment type="caution">
    <text evidence="1">The sequence shown here is derived from an EMBL/GenBank/DDBJ whole genome shotgun (WGS) entry which is preliminary data.</text>
</comment>
<gene>
    <name evidence="1" type="ORF">O6H91_10G009100</name>
</gene>
<sequence length="1444" mass="161217">MSEKFLQALAEDPKLEKQIGCMTGLLQIFDRQQHLTGKRLGHKKISSKAAVQTLLPPSLVSHGTDGDRHDKFHTSINGAENTIERLSQPKPSVGSSSVSCIHEKAPVKAAPSSKAFAKSSPNSKDSCTALHVSTDVGKPPFFCKDQEVAGKDCIGDFVQMNPSKFLCPRCEQGRMPFSAHDESSLQSTELKNVEKYFCEKCRLHGVWEAAQSYNDLKKDSQDPERSTKSSKSKDDKKAMSSSPMKHPNAAKPAEHSSETTSVLKSKDQSMSYADLKESLKVLTKLKDAPWNIARGKVGTRSLVDSQEGSRQSSLKEPPRFSYDGRDPPRSSFEFKDSLRASQRTKESPRFSLDGMEPPKSYMEFKNSLRSHSYKDNFRSFSDGKNSPRIPSDSINQSQVPKGCVTASFKDSIVESKMRSPSVVARLMGLEEIPDKVLLCPSSTPTKPSTEAKLLQGLLDYTPVYKQDNQGADGPSRTNVVDTKRELWRRKFQPSKQLSTAADLLQPEKPIHSRNFREKYTCKQRHAAQLQFPAMQSSRGFPRVFLGVWPHQDIVLKPLSAPRYVMETMPPQHKFKALFQQKPVGDISANMPKSSKATRIMINSHALFDEEIDKPFRPLQHGGVLKQQKTLEEVLEAMQLKGLLHPELVKARENARKADKPRMETTAKQAQLLNRFTVRKQGYERLGEPDSDNPHGSKMTKNYEEQVDGVFKIYSPANCRPKRMHTNKQQLDYSSNALKLSRRIVKRISSAESSPAREFSGGQSGSSSKSSPRNACKEADSPRGISTKSVAGRPSKPQKTVEFPQAGENRCESQLQCRKMLVNGAKIDFMPTHAAQSAQADDLEGILRSKSGKSSPKCNLPHSPGMKLNSRPGPQFSSSRKTLAGNSSLESRSGCLSRGVTQNDYRAFGFMKSIQDKVTGIESNLGSMSDMQPIESILPHRSNSDVEMPSLESYESENQDSEGDVTSHHNFDSLSLERNDRTANYNCIESEMQTGAGATTSGETLPNYLHQEDIFEDSWMTASKFSKEELFAVHKMDGKELLQSGEVAIKGRWLEQIPISDPKPAAVLPSEAERFTRLAHDQSCGGLAISKVMTRVQGSEVSKTVALLGIETPRGNVNVTHKSLLRGNESIESTEKQSEQPSPISVLDAASILDTCSPRICRAKDQLDFELRCSIPMLLEHDSSQGNSLTYDVGNVGHSKIFQIDHSPRNAVWLPAGEQDLTNRDDYSAKGELKACSNATRKVMLTEGEQQLYVHKVLMASGFADDVEKSTEQCFSTKKPVSSDLFFVLEDSNSQIGIKPEDEASFKNLSRIHRLALIYRKMLFDCVSDILDSRFGIYGKPQNWPNLFIPLQPQKLSGQEIAYLVFSELQDLRNHPYADVGDMLYSMIENDLKKKDHWQSETWDIVVDIERLIFKQLVEEAIEGLIHTYSRKSGIPELFCRRKLF</sequence>
<evidence type="ECO:0000313" key="2">
    <source>
        <dbReference type="Proteomes" id="UP001162992"/>
    </source>
</evidence>
<dbReference type="EMBL" id="CM055101">
    <property type="protein sequence ID" value="KAJ7540324.1"/>
    <property type="molecule type" value="Genomic_DNA"/>
</dbReference>
<organism evidence="1 2">
    <name type="scientific">Diphasiastrum complanatum</name>
    <name type="common">Issler's clubmoss</name>
    <name type="synonym">Lycopodium complanatum</name>
    <dbReference type="NCBI Taxonomy" id="34168"/>
    <lineage>
        <taxon>Eukaryota</taxon>
        <taxon>Viridiplantae</taxon>
        <taxon>Streptophyta</taxon>
        <taxon>Embryophyta</taxon>
        <taxon>Tracheophyta</taxon>
        <taxon>Lycopodiopsida</taxon>
        <taxon>Lycopodiales</taxon>
        <taxon>Lycopodiaceae</taxon>
        <taxon>Lycopodioideae</taxon>
        <taxon>Diphasiastrum</taxon>
    </lineage>
</organism>
<reference evidence="2" key="1">
    <citation type="journal article" date="2024" name="Proc. Natl. Acad. Sci. U.S.A.">
        <title>Extraordinary preservation of gene collinearity over three hundred million years revealed in homosporous lycophytes.</title>
        <authorList>
            <person name="Li C."/>
            <person name="Wickell D."/>
            <person name="Kuo L.Y."/>
            <person name="Chen X."/>
            <person name="Nie B."/>
            <person name="Liao X."/>
            <person name="Peng D."/>
            <person name="Ji J."/>
            <person name="Jenkins J."/>
            <person name="Williams M."/>
            <person name="Shu S."/>
            <person name="Plott C."/>
            <person name="Barry K."/>
            <person name="Rajasekar S."/>
            <person name="Grimwood J."/>
            <person name="Han X."/>
            <person name="Sun S."/>
            <person name="Hou Z."/>
            <person name="He W."/>
            <person name="Dai G."/>
            <person name="Sun C."/>
            <person name="Schmutz J."/>
            <person name="Leebens-Mack J.H."/>
            <person name="Li F.W."/>
            <person name="Wang L."/>
        </authorList>
    </citation>
    <scope>NUCLEOTIDE SEQUENCE [LARGE SCALE GENOMIC DNA]</scope>
    <source>
        <strain evidence="2">cv. PW_Plant_1</strain>
    </source>
</reference>
<name>A0ACC2CER0_DIPCM</name>
<dbReference type="Proteomes" id="UP001162992">
    <property type="component" value="Chromosome 10"/>
</dbReference>
<keyword evidence="2" id="KW-1185">Reference proteome</keyword>
<proteinExistence type="predicted"/>
<accession>A0ACC2CER0</accession>
<evidence type="ECO:0000313" key="1">
    <source>
        <dbReference type="EMBL" id="KAJ7540324.1"/>
    </source>
</evidence>